<dbReference type="InterPro" id="IPR011050">
    <property type="entry name" value="Pectin_lyase_fold/virulence"/>
</dbReference>
<name>A0ABR8PVR0_9CLOT</name>
<dbReference type="Gene3D" id="2.160.20.10">
    <property type="entry name" value="Single-stranded right-handed beta-helix, Pectin lyase-like"/>
    <property type="match status" value="1"/>
</dbReference>
<evidence type="ECO:0000313" key="1">
    <source>
        <dbReference type="EMBL" id="MBD7912217.1"/>
    </source>
</evidence>
<accession>A0ABR8PVR0</accession>
<dbReference type="EMBL" id="JACSRA010000020">
    <property type="protein sequence ID" value="MBD7912217.1"/>
    <property type="molecule type" value="Genomic_DNA"/>
</dbReference>
<sequence>MYETDWGIEITNCWTWHNGDKTDFDAIYQQKMKKKMSSYQGNGNGYNYMFEKSGTTQFINNISFSVRGSLDHEFASDAIEKNNSWNLKVNANAGDFVGLSEELAKAPRNADGSLPSNGFAKLVDGSDLIDKGIGIGLPYLGAAPDLGAYENH</sequence>
<reference evidence="1 2" key="1">
    <citation type="submission" date="2020-08" db="EMBL/GenBank/DDBJ databases">
        <title>A Genomic Blueprint of the Chicken Gut Microbiome.</title>
        <authorList>
            <person name="Gilroy R."/>
            <person name="Ravi A."/>
            <person name="Getino M."/>
            <person name="Pursley I."/>
            <person name="Horton D.L."/>
            <person name="Alikhan N.-F."/>
            <person name="Baker D."/>
            <person name="Gharbi K."/>
            <person name="Hall N."/>
            <person name="Watson M."/>
            <person name="Adriaenssens E.M."/>
            <person name="Foster-Nyarko E."/>
            <person name="Jarju S."/>
            <person name="Secka A."/>
            <person name="Antonio M."/>
            <person name="Oren A."/>
            <person name="Chaudhuri R."/>
            <person name="La Ragione R.M."/>
            <person name="Hildebrand F."/>
            <person name="Pallen M.J."/>
        </authorList>
    </citation>
    <scope>NUCLEOTIDE SEQUENCE [LARGE SCALE GENOMIC DNA]</scope>
    <source>
        <strain evidence="1 2">Sa3CVN1</strain>
    </source>
</reference>
<gene>
    <name evidence="1" type="ORF">H9661_12705</name>
</gene>
<dbReference type="RefSeq" id="WP_191769133.1">
    <property type="nucleotide sequence ID" value="NZ_JACSRA010000020.1"/>
</dbReference>
<organism evidence="1 2">
    <name type="scientific">Clostridium cibarium</name>
    <dbReference type="NCBI Taxonomy" id="2762247"/>
    <lineage>
        <taxon>Bacteria</taxon>
        <taxon>Bacillati</taxon>
        <taxon>Bacillota</taxon>
        <taxon>Clostridia</taxon>
        <taxon>Eubacteriales</taxon>
        <taxon>Clostridiaceae</taxon>
        <taxon>Clostridium</taxon>
    </lineage>
</organism>
<comment type="caution">
    <text evidence="1">The sequence shown here is derived from an EMBL/GenBank/DDBJ whole genome shotgun (WGS) entry which is preliminary data.</text>
</comment>
<dbReference type="Proteomes" id="UP000627781">
    <property type="component" value="Unassembled WGS sequence"/>
</dbReference>
<dbReference type="InterPro" id="IPR012334">
    <property type="entry name" value="Pectin_lyas_fold"/>
</dbReference>
<keyword evidence="2" id="KW-1185">Reference proteome</keyword>
<proteinExistence type="predicted"/>
<dbReference type="SUPFAM" id="SSF51126">
    <property type="entry name" value="Pectin lyase-like"/>
    <property type="match status" value="1"/>
</dbReference>
<evidence type="ECO:0000313" key="2">
    <source>
        <dbReference type="Proteomes" id="UP000627781"/>
    </source>
</evidence>
<protein>
    <submittedName>
        <fullName evidence="1">Uncharacterized protein</fullName>
    </submittedName>
</protein>